<organism evidence="1 2">
    <name type="scientific">Catharanthus roseus</name>
    <name type="common">Madagascar periwinkle</name>
    <name type="synonym">Vinca rosea</name>
    <dbReference type="NCBI Taxonomy" id="4058"/>
    <lineage>
        <taxon>Eukaryota</taxon>
        <taxon>Viridiplantae</taxon>
        <taxon>Streptophyta</taxon>
        <taxon>Embryophyta</taxon>
        <taxon>Tracheophyta</taxon>
        <taxon>Spermatophyta</taxon>
        <taxon>Magnoliopsida</taxon>
        <taxon>eudicotyledons</taxon>
        <taxon>Gunneridae</taxon>
        <taxon>Pentapetalae</taxon>
        <taxon>asterids</taxon>
        <taxon>lamiids</taxon>
        <taxon>Gentianales</taxon>
        <taxon>Apocynaceae</taxon>
        <taxon>Rauvolfioideae</taxon>
        <taxon>Vinceae</taxon>
        <taxon>Catharanthinae</taxon>
        <taxon>Catharanthus</taxon>
    </lineage>
</organism>
<accession>A0ACB9ZKX3</accession>
<name>A0ACB9ZKX3_CATRO</name>
<reference evidence="2" key="1">
    <citation type="journal article" date="2023" name="Nat. Plants">
        <title>Single-cell RNA sequencing provides a high-resolution roadmap for understanding the multicellular compartmentation of specialized metabolism.</title>
        <authorList>
            <person name="Sun S."/>
            <person name="Shen X."/>
            <person name="Li Y."/>
            <person name="Li Y."/>
            <person name="Wang S."/>
            <person name="Li R."/>
            <person name="Zhang H."/>
            <person name="Shen G."/>
            <person name="Guo B."/>
            <person name="Wei J."/>
            <person name="Xu J."/>
            <person name="St-Pierre B."/>
            <person name="Chen S."/>
            <person name="Sun C."/>
        </authorList>
    </citation>
    <scope>NUCLEOTIDE SEQUENCE [LARGE SCALE GENOMIC DNA]</scope>
</reference>
<protein>
    <submittedName>
        <fullName evidence="1">Uncharacterized protein</fullName>
    </submittedName>
</protein>
<proteinExistence type="predicted"/>
<keyword evidence="2" id="KW-1185">Reference proteome</keyword>
<evidence type="ECO:0000313" key="1">
    <source>
        <dbReference type="EMBL" id="KAI5648088.1"/>
    </source>
</evidence>
<sequence>MELESSEMEKKKKHFVLVHGACLGAWTWYKVAARLKSGGSGGGDCKVTALDMAACGINPRSVEDIHSMEDYSEPLMEFMEGLPEGERVILVGHSMGGASISLAMEKFPLKIAVAVFLAADMPCLGIDMKPIYEKYKRSVDFYMDSKFVSGKDGKGGSFLFGPKYMSTKIFQLCPPEDLELALALIRPTPGSVDEDVSNALTQENYGSVPRVYIKAEDDMLINRPIENFRIENYPPQELKIIHNADHMAMLSNPNDLSSYLLQISLKYM</sequence>
<dbReference type="Proteomes" id="UP001060085">
    <property type="component" value="Linkage Group LG08"/>
</dbReference>
<dbReference type="EMBL" id="CM044708">
    <property type="protein sequence ID" value="KAI5648088.1"/>
    <property type="molecule type" value="Genomic_DNA"/>
</dbReference>
<gene>
    <name evidence="1" type="ORF">M9H77_34093</name>
</gene>
<comment type="caution">
    <text evidence="1">The sequence shown here is derived from an EMBL/GenBank/DDBJ whole genome shotgun (WGS) entry which is preliminary data.</text>
</comment>
<evidence type="ECO:0000313" key="2">
    <source>
        <dbReference type="Proteomes" id="UP001060085"/>
    </source>
</evidence>